<evidence type="ECO:0000256" key="1">
    <source>
        <dbReference type="SAM" id="MobiDB-lite"/>
    </source>
</evidence>
<feature type="compositionally biased region" description="Basic and acidic residues" evidence="1">
    <location>
        <begin position="47"/>
        <end position="60"/>
    </location>
</feature>
<organism evidence="2 3">
    <name type="scientific">Vreelandella venusta</name>
    <dbReference type="NCBI Taxonomy" id="44935"/>
    <lineage>
        <taxon>Bacteria</taxon>
        <taxon>Pseudomonadati</taxon>
        <taxon>Pseudomonadota</taxon>
        <taxon>Gammaproteobacteria</taxon>
        <taxon>Oceanospirillales</taxon>
        <taxon>Halomonadaceae</taxon>
        <taxon>Vreelandella</taxon>
    </lineage>
</organism>
<evidence type="ECO:0000313" key="2">
    <source>
        <dbReference type="EMBL" id="QRL05134.1"/>
    </source>
</evidence>
<reference evidence="2" key="1">
    <citation type="submission" date="2020-12" db="EMBL/GenBank/DDBJ databases">
        <title>Genome reconstruction of Halomonas venusta strain DSM 4743.</title>
        <authorList>
            <person name="Aguirre-Garrido J.F."/>
            <person name="Hernandez-Soto L.M."/>
            <person name="Martinez-Abarca F."/>
        </authorList>
    </citation>
    <scope>NUCLEOTIDE SEQUENCE</scope>
    <source>
        <strain evidence="2">4743</strain>
    </source>
</reference>
<dbReference type="RefSeq" id="WP_146943457.1">
    <property type="nucleotide sequence ID" value="NZ_BJUL01000006.1"/>
</dbReference>
<protein>
    <submittedName>
        <fullName evidence="2">Uncharacterized protein</fullName>
    </submittedName>
</protein>
<name>A0AAP9ZHI4_9GAMM</name>
<evidence type="ECO:0000313" key="3">
    <source>
        <dbReference type="Proteomes" id="UP000663479"/>
    </source>
</evidence>
<dbReference type="EMBL" id="CP066539">
    <property type="protein sequence ID" value="QRL05134.1"/>
    <property type="molecule type" value="Genomic_DNA"/>
</dbReference>
<dbReference type="Proteomes" id="UP000663479">
    <property type="component" value="Chromosome"/>
</dbReference>
<gene>
    <name evidence="2" type="ORF">JDS37_09465</name>
</gene>
<feature type="compositionally biased region" description="Low complexity" evidence="1">
    <location>
        <begin position="23"/>
        <end position="37"/>
    </location>
</feature>
<dbReference type="AlphaFoldDB" id="A0AAP9ZHI4"/>
<sequence length="60" mass="6164">MARQGGSYVMRNGKAELVHRTKPGAAAEKSAAAPASESTQAPATPEKPQKTGKVKEADNG</sequence>
<feature type="region of interest" description="Disordered" evidence="1">
    <location>
        <begin position="1"/>
        <end position="60"/>
    </location>
</feature>
<accession>A0AAP9ZHI4</accession>
<proteinExistence type="predicted"/>